<sequence length="83" mass="9313">MDRYYRMCHQNIGKVARIRDKRGHVHVGKIVRVSPNTVYITPPRRGTGGFGYGFYGGWWGWGPAYGVGLGLIAGIAIGSLFWW</sequence>
<evidence type="ECO:0000313" key="3">
    <source>
        <dbReference type="Proteomes" id="UP001211894"/>
    </source>
</evidence>
<keyword evidence="1" id="KW-0812">Transmembrane</keyword>
<accession>A0ABT4X682</accession>
<dbReference type="Proteomes" id="UP001211894">
    <property type="component" value="Unassembled WGS sequence"/>
</dbReference>
<organism evidence="2 3">
    <name type="scientific">Bacillus changyiensis</name>
    <dbReference type="NCBI Taxonomy" id="3004103"/>
    <lineage>
        <taxon>Bacteria</taxon>
        <taxon>Bacillati</taxon>
        <taxon>Bacillota</taxon>
        <taxon>Bacilli</taxon>
        <taxon>Bacillales</taxon>
        <taxon>Bacillaceae</taxon>
        <taxon>Bacillus</taxon>
    </lineage>
</organism>
<comment type="caution">
    <text evidence="2">The sequence shown here is derived from an EMBL/GenBank/DDBJ whole genome shotgun (WGS) entry which is preliminary data.</text>
</comment>
<dbReference type="EMBL" id="JAQKAB010000010">
    <property type="protein sequence ID" value="MDA7027778.1"/>
    <property type="molecule type" value="Genomic_DNA"/>
</dbReference>
<name>A0ABT4X682_9BACI</name>
<evidence type="ECO:0000256" key="1">
    <source>
        <dbReference type="SAM" id="Phobius"/>
    </source>
</evidence>
<proteinExistence type="predicted"/>
<keyword evidence="3" id="KW-1185">Reference proteome</keyword>
<reference evidence="2 3" key="1">
    <citation type="submission" date="2023-01" db="EMBL/GenBank/DDBJ databases">
        <title>Bacillus changyiensis sp. nov., isolated from a coastal deposit.</title>
        <authorList>
            <person name="Xiao G."/>
            <person name="Lai Q."/>
            <person name="Hu Z."/>
            <person name="Shao Z."/>
        </authorList>
    </citation>
    <scope>NUCLEOTIDE SEQUENCE [LARGE SCALE GENOMIC DNA]</scope>
    <source>
        <strain evidence="2 3">CLL-7-23</strain>
    </source>
</reference>
<feature type="transmembrane region" description="Helical" evidence="1">
    <location>
        <begin position="64"/>
        <end position="82"/>
    </location>
</feature>
<evidence type="ECO:0000313" key="2">
    <source>
        <dbReference type="EMBL" id="MDA7027778.1"/>
    </source>
</evidence>
<protein>
    <submittedName>
        <fullName evidence="2">Uncharacterized protein</fullName>
    </submittedName>
</protein>
<gene>
    <name evidence="2" type="ORF">PJ311_14450</name>
</gene>
<keyword evidence="1" id="KW-0472">Membrane</keyword>
<keyword evidence="1" id="KW-1133">Transmembrane helix</keyword>
<dbReference type="RefSeq" id="WP_271341599.1">
    <property type="nucleotide sequence ID" value="NZ_JAQKAB010000010.1"/>
</dbReference>